<feature type="transmembrane region" description="Helical" evidence="6">
    <location>
        <begin position="271"/>
        <end position="291"/>
    </location>
</feature>
<accession>A0A845L0X1</accession>
<keyword evidence="3 6" id="KW-0812">Transmembrane</keyword>
<reference evidence="8 9" key="1">
    <citation type="submission" date="2020-01" db="EMBL/GenBank/DDBJ databases">
        <title>Whole-genome sequence of Heliobacterium undosum DSM 13378.</title>
        <authorList>
            <person name="Kyndt J.A."/>
            <person name="Meyer T.E."/>
        </authorList>
    </citation>
    <scope>NUCLEOTIDE SEQUENCE [LARGE SCALE GENOMIC DNA]</scope>
    <source>
        <strain evidence="8 9">DSM 13378</strain>
    </source>
</reference>
<evidence type="ECO:0000256" key="2">
    <source>
        <dbReference type="ARBA" id="ARBA00007362"/>
    </source>
</evidence>
<evidence type="ECO:0000259" key="7">
    <source>
        <dbReference type="Pfam" id="PF00892"/>
    </source>
</evidence>
<dbReference type="GO" id="GO:0016020">
    <property type="term" value="C:membrane"/>
    <property type="evidence" value="ECO:0007669"/>
    <property type="project" value="UniProtKB-SubCell"/>
</dbReference>
<evidence type="ECO:0000256" key="5">
    <source>
        <dbReference type="ARBA" id="ARBA00023136"/>
    </source>
</evidence>
<comment type="similarity">
    <text evidence="2">Belongs to the EamA transporter family.</text>
</comment>
<name>A0A845L0X1_9FIRM</name>
<comment type="caution">
    <text evidence="8">The sequence shown here is derived from an EMBL/GenBank/DDBJ whole genome shotgun (WGS) entry which is preliminary data.</text>
</comment>
<evidence type="ECO:0000313" key="8">
    <source>
        <dbReference type="EMBL" id="MZP29843.1"/>
    </source>
</evidence>
<dbReference type="InterPro" id="IPR000620">
    <property type="entry name" value="EamA_dom"/>
</dbReference>
<evidence type="ECO:0000256" key="6">
    <source>
        <dbReference type="SAM" id="Phobius"/>
    </source>
</evidence>
<evidence type="ECO:0000256" key="3">
    <source>
        <dbReference type="ARBA" id="ARBA00022692"/>
    </source>
</evidence>
<evidence type="ECO:0000256" key="4">
    <source>
        <dbReference type="ARBA" id="ARBA00022989"/>
    </source>
</evidence>
<feature type="transmembrane region" description="Helical" evidence="6">
    <location>
        <begin position="241"/>
        <end position="265"/>
    </location>
</feature>
<feature type="transmembrane region" description="Helical" evidence="6">
    <location>
        <begin position="31"/>
        <end position="50"/>
    </location>
</feature>
<dbReference type="EMBL" id="WXEY01000007">
    <property type="protein sequence ID" value="MZP29843.1"/>
    <property type="molecule type" value="Genomic_DNA"/>
</dbReference>
<keyword evidence="9" id="KW-1185">Reference proteome</keyword>
<feature type="transmembrane region" description="Helical" evidence="6">
    <location>
        <begin position="123"/>
        <end position="140"/>
    </location>
</feature>
<gene>
    <name evidence="8" type="ORF">GTO91_09000</name>
</gene>
<sequence>MNPFYKLILTPLIWATNFVMGRLLVVAIPAFALSSIRFAIAALIMLPLALRTHPFRRISRRSWGWIGLMAVTGVCLFNTVLYLGLRYTTSVNATLINSLSPMVTAMLVFLIDREKIQRSQAAGILLSVAGIAVVAAQGSWERLTHLSFNPGDLLVLLATALWALYTIAGRKVAQEVPVLAATGYSFAIGALLLLPMGLLDWNLSAATRQPAAPWMWGAAVYLGIFASVIAFYWWNQAVQAYGATVSSLFQNLITVYAAGIAYWGLQEPLFGYHWLGGALVFGGALLASGIFQRKEPAQEAVSSQS</sequence>
<evidence type="ECO:0000256" key="1">
    <source>
        <dbReference type="ARBA" id="ARBA00004141"/>
    </source>
</evidence>
<feature type="domain" description="EamA" evidence="7">
    <location>
        <begin position="7"/>
        <end position="134"/>
    </location>
</feature>
<feature type="domain" description="EamA" evidence="7">
    <location>
        <begin position="150"/>
        <end position="288"/>
    </location>
</feature>
<dbReference type="AlphaFoldDB" id="A0A845L0X1"/>
<dbReference type="InterPro" id="IPR050638">
    <property type="entry name" value="AA-Vitamin_Transporters"/>
</dbReference>
<dbReference type="InterPro" id="IPR037185">
    <property type="entry name" value="EmrE-like"/>
</dbReference>
<organism evidence="8 9">
    <name type="scientific">Heliomicrobium undosum</name>
    <dbReference type="NCBI Taxonomy" id="121734"/>
    <lineage>
        <taxon>Bacteria</taxon>
        <taxon>Bacillati</taxon>
        <taxon>Bacillota</taxon>
        <taxon>Clostridia</taxon>
        <taxon>Eubacteriales</taxon>
        <taxon>Heliobacteriaceae</taxon>
        <taxon>Heliomicrobium</taxon>
    </lineage>
</organism>
<keyword evidence="5 6" id="KW-0472">Membrane</keyword>
<dbReference type="PANTHER" id="PTHR32322">
    <property type="entry name" value="INNER MEMBRANE TRANSPORTER"/>
    <property type="match status" value="1"/>
</dbReference>
<proteinExistence type="inferred from homology"/>
<dbReference type="PANTHER" id="PTHR32322:SF2">
    <property type="entry name" value="EAMA DOMAIN-CONTAINING PROTEIN"/>
    <property type="match status" value="1"/>
</dbReference>
<dbReference type="OrthoDB" id="9805239at2"/>
<feature type="transmembrane region" description="Helical" evidence="6">
    <location>
        <begin position="62"/>
        <end position="85"/>
    </location>
</feature>
<evidence type="ECO:0000313" key="9">
    <source>
        <dbReference type="Proteomes" id="UP000463470"/>
    </source>
</evidence>
<dbReference type="Proteomes" id="UP000463470">
    <property type="component" value="Unassembled WGS sequence"/>
</dbReference>
<feature type="transmembrane region" description="Helical" evidence="6">
    <location>
        <begin position="214"/>
        <end position="234"/>
    </location>
</feature>
<dbReference type="Pfam" id="PF00892">
    <property type="entry name" value="EamA"/>
    <property type="match status" value="2"/>
</dbReference>
<comment type="subcellular location">
    <subcellularLocation>
        <location evidence="1">Membrane</location>
        <topology evidence="1">Multi-pass membrane protein</topology>
    </subcellularLocation>
</comment>
<dbReference type="RefSeq" id="WP_161258030.1">
    <property type="nucleotide sequence ID" value="NZ_WXEY01000007.1"/>
</dbReference>
<feature type="transmembrane region" description="Helical" evidence="6">
    <location>
        <begin position="91"/>
        <end position="111"/>
    </location>
</feature>
<dbReference type="SUPFAM" id="SSF103481">
    <property type="entry name" value="Multidrug resistance efflux transporter EmrE"/>
    <property type="match status" value="2"/>
</dbReference>
<feature type="transmembrane region" description="Helical" evidence="6">
    <location>
        <begin position="176"/>
        <end position="194"/>
    </location>
</feature>
<keyword evidence="4 6" id="KW-1133">Transmembrane helix</keyword>
<feature type="transmembrane region" description="Helical" evidence="6">
    <location>
        <begin position="146"/>
        <end position="164"/>
    </location>
</feature>
<protein>
    <submittedName>
        <fullName evidence="8">EamA family transporter</fullName>
    </submittedName>
</protein>